<evidence type="ECO:0000313" key="3">
    <source>
        <dbReference type="Proteomes" id="UP000467322"/>
    </source>
</evidence>
<sequence>MKVLIDACVLYPTVMREVVLGVARAGLFEPQWSRRILEEWARAAAKLGPGQEALARGEIALVEETWPRASVEPRKGDLSRLYLPDPDDVHVLAAAIAGSADILLTLNMKDFPRQIVGEEGLALASPDPFLTGLYAEDPEAVMRVARMVRGEAERLSGEAWPIRRLMKKARLPRLGKALEAAGV</sequence>
<gene>
    <name evidence="2" type="ORF">GQE99_09180</name>
</gene>
<name>A0A845M454_9RHOB</name>
<dbReference type="Pfam" id="PF13470">
    <property type="entry name" value="PIN_3"/>
    <property type="match status" value="1"/>
</dbReference>
<accession>A0A845M454</accession>
<dbReference type="SUPFAM" id="SSF88723">
    <property type="entry name" value="PIN domain-like"/>
    <property type="match status" value="1"/>
</dbReference>
<dbReference type="NCBIfam" id="NF046100">
    <property type="entry name" value="RSP_2648_fam_PIN"/>
    <property type="match status" value="1"/>
</dbReference>
<feature type="domain" description="PIN" evidence="1">
    <location>
        <begin position="2"/>
        <end position="108"/>
    </location>
</feature>
<proteinExistence type="predicted"/>
<reference evidence="2 3" key="1">
    <citation type="submission" date="2019-12" db="EMBL/GenBank/DDBJ databases">
        <title>Maritimibacter sp. nov. sp. isolated from sea sand.</title>
        <authorList>
            <person name="Kim J."/>
            <person name="Jeong S.E."/>
            <person name="Jung H.S."/>
            <person name="Jeon C.O."/>
        </authorList>
    </citation>
    <scope>NUCLEOTIDE SEQUENCE [LARGE SCALE GENOMIC DNA]</scope>
    <source>
        <strain evidence="2 3">DP07</strain>
    </source>
</reference>
<dbReference type="RefSeq" id="WP_161351291.1">
    <property type="nucleotide sequence ID" value="NZ_WTUX01000011.1"/>
</dbReference>
<protein>
    <submittedName>
        <fullName evidence="2">PIN domain-containing protein</fullName>
    </submittedName>
</protein>
<organism evidence="2 3">
    <name type="scientific">Maritimibacter harenae</name>
    <dbReference type="NCBI Taxonomy" id="2606218"/>
    <lineage>
        <taxon>Bacteria</taxon>
        <taxon>Pseudomonadati</taxon>
        <taxon>Pseudomonadota</taxon>
        <taxon>Alphaproteobacteria</taxon>
        <taxon>Rhodobacterales</taxon>
        <taxon>Roseobacteraceae</taxon>
        <taxon>Maritimibacter</taxon>
    </lineage>
</organism>
<evidence type="ECO:0000259" key="1">
    <source>
        <dbReference type="Pfam" id="PF13470"/>
    </source>
</evidence>
<dbReference type="InterPro" id="IPR029060">
    <property type="entry name" value="PIN-like_dom_sf"/>
</dbReference>
<dbReference type="EMBL" id="WTUX01000011">
    <property type="protein sequence ID" value="MZR13188.1"/>
    <property type="molecule type" value="Genomic_DNA"/>
</dbReference>
<evidence type="ECO:0000313" key="2">
    <source>
        <dbReference type="EMBL" id="MZR13188.1"/>
    </source>
</evidence>
<dbReference type="AlphaFoldDB" id="A0A845M454"/>
<dbReference type="Proteomes" id="UP000467322">
    <property type="component" value="Unassembled WGS sequence"/>
</dbReference>
<keyword evidence="3" id="KW-1185">Reference proteome</keyword>
<dbReference type="InterPro" id="IPR002716">
    <property type="entry name" value="PIN_dom"/>
</dbReference>
<comment type="caution">
    <text evidence="2">The sequence shown here is derived from an EMBL/GenBank/DDBJ whole genome shotgun (WGS) entry which is preliminary data.</text>
</comment>